<keyword evidence="4" id="KW-1185">Reference proteome</keyword>
<sequence length="235" mass="26751">MRDFQSEGMDWLLDALKDSTFLEVDESKTNVRRITEVQEPKNQFERSVYAKGFGEEETTLQGRLEDFFNKYGRTNAVRMRRDEEKKFKGSVFAEFADFSSVEAFLKVDPKPTFEGKELLIMSKEDYCEMKIKEKGLTGKAARNRRELMTRPRGFNAFQEMDKGKSTGDGKKSDAPAKEVYLDFMGKNLLIKKDSEGNGTVSAEDVPFVKGATLKFEGCGGDVSWAEIKVNISLHR</sequence>
<dbReference type="GO" id="GO:0003723">
    <property type="term" value="F:RNA binding"/>
    <property type="evidence" value="ECO:0007669"/>
    <property type="project" value="UniProtKB-UniRule"/>
</dbReference>
<organism evidence="3 4">
    <name type="scientific">Leucocoprinus birnbaumii</name>
    <dbReference type="NCBI Taxonomy" id="56174"/>
    <lineage>
        <taxon>Eukaryota</taxon>
        <taxon>Fungi</taxon>
        <taxon>Dikarya</taxon>
        <taxon>Basidiomycota</taxon>
        <taxon>Agaricomycotina</taxon>
        <taxon>Agaricomycetes</taxon>
        <taxon>Agaricomycetidae</taxon>
        <taxon>Agaricales</taxon>
        <taxon>Agaricineae</taxon>
        <taxon>Agaricaceae</taxon>
        <taxon>Leucocoprinus</taxon>
    </lineage>
</organism>
<dbReference type="SUPFAM" id="SSF54928">
    <property type="entry name" value="RNA-binding domain, RBD"/>
    <property type="match status" value="1"/>
</dbReference>
<evidence type="ECO:0000256" key="1">
    <source>
        <dbReference type="PROSITE-ProRule" id="PRU00176"/>
    </source>
</evidence>
<dbReference type="Pfam" id="PF00076">
    <property type="entry name" value="RRM_1"/>
    <property type="match status" value="1"/>
</dbReference>
<evidence type="ECO:0000259" key="2">
    <source>
        <dbReference type="PROSITE" id="PS50102"/>
    </source>
</evidence>
<dbReference type="EMBL" id="JANIEX010000337">
    <property type="protein sequence ID" value="KAJ3568579.1"/>
    <property type="molecule type" value="Genomic_DNA"/>
</dbReference>
<dbReference type="Gene3D" id="3.30.70.330">
    <property type="match status" value="1"/>
</dbReference>
<dbReference type="InterPro" id="IPR012677">
    <property type="entry name" value="Nucleotide-bd_a/b_plait_sf"/>
</dbReference>
<dbReference type="InterPro" id="IPR002344">
    <property type="entry name" value="Lupus_La"/>
</dbReference>
<gene>
    <name evidence="3" type="ORF">NP233_g5616</name>
</gene>
<dbReference type="GO" id="GO:1990904">
    <property type="term" value="C:ribonucleoprotein complex"/>
    <property type="evidence" value="ECO:0007669"/>
    <property type="project" value="InterPro"/>
</dbReference>
<dbReference type="SMART" id="SM00360">
    <property type="entry name" value="RRM"/>
    <property type="match status" value="1"/>
</dbReference>
<dbReference type="GO" id="GO:0005634">
    <property type="term" value="C:nucleus"/>
    <property type="evidence" value="ECO:0007669"/>
    <property type="project" value="InterPro"/>
</dbReference>
<dbReference type="AlphaFoldDB" id="A0AAD5YRQ5"/>
<dbReference type="PROSITE" id="PS50102">
    <property type="entry name" value="RRM"/>
    <property type="match status" value="1"/>
</dbReference>
<dbReference type="GO" id="GO:0006396">
    <property type="term" value="P:RNA processing"/>
    <property type="evidence" value="ECO:0007669"/>
    <property type="project" value="InterPro"/>
</dbReference>
<protein>
    <recommendedName>
        <fullName evidence="2">RRM domain-containing protein</fullName>
    </recommendedName>
</protein>
<dbReference type="InterPro" id="IPR035979">
    <property type="entry name" value="RBD_domain_sf"/>
</dbReference>
<proteinExistence type="predicted"/>
<dbReference type="InterPro" id="IPR000504">
    <property type="entry name" value="RRM_dom"/>
</dbReference>
<reference evidence="3" key="1">
    <citation type="submission" date="2022-07" db="EMBL/GenBank/DDBJ databases">
        <title>Genome Sequence of Leucocoprinus birnbaumii.</title>
        <authorList>
            <person name="Buettner E."/>
        </authorList>
    </citation>
    <scope>NUCLEOTIDE SEQUENCE</scope>
    <source>
        <strain evidence="3">VT141</strain>
    </source>
</reference>
<name>A0AAD5YRQ5_9AGAR</name>
<feature type="domain" description="RRM" evidence="2">
    <location>
        <begin position="46"/>
        <end position="125"/>
    </location>
</feature>
<evidence type="ECO:0000313" key="4">
    <source>
        <dbReference type="Proteomes" id="UP001213000"/>
    </source>
</evidence>
<dbReference type="Proteomes" id="UP001213000">
    <property type="component" value="Unassembled WGS sequence"/>
</dbReference>
<dbReference type="PRINTS" id="PR00302">
    <property type="entry name" value="LUPUSLA"/>
</dbReference>
<keyword evidence="1" id="KW-0694">RNA-binding</keyword>
<evidence type="ECO:0000313" key="3">
    <source>
        <dbReference type="EMBL" id="KAJ3568579.1"/>
    </source>
</evidence>
<comment type="caution">
    <text evidence="3">The sequence shown here is derived from an EMBL/GenBank/DDBJ whole genome shotgun (WGS) entry which is preliminary data.</text>
</comment>
<dbReference type="CDD" id="cd12291">
    <property type="entry name" value="RRM1_La"/>
    <property type="match status" value="1"/>
</dbReference>
<accession>A0AAD5YRQ5</accession>